<evidence type="ECO:0000256" key="6">
    <source>
        <dbReference type="ARBA" id="ARBA00022795"/>
    </source>
</evidence>
<feature type="transmembrane region" description="Helical" evidence="12">
    <location>
        <begin position="33"/>
        <end position="63"/>
    </location>
</feature>
<evidence type="ECO:0000256" key="5">
    <source>
        <dbReference type="ARBA" id="ARBA00022692"/>
    </source>
</evidence>
<dbReference type="PRINTS" id="PR00951">
    <property type="entry name" value="FLGBIOSNFLIP"/>
</dbReference>
<evidence type="ECO:0000256" key="2">
    <source>
        <dbReference type="ARBA" id="ARBA00021714"/>
    </source>
</evidence>
<name>A0A179D696_9BACT</name>
<keyword evidence="10" id="KW-0975">Bacterial flagellum</keyword>
<dbReference type="NCBIfam" id="NF009438">
    <property type="entry name" value="PRK12797.1"/>
    <property type="match status" value="1"/>
</dbReference>
<protein>
    <recommendedName>
        <fullName evidence="2 12">Flagellar biosynthetic protein FliP</fullName>
    </recommendedName>
</protein>
<keyword evidence="6 12" id="KW-1005">Bacterial flagellum biogenesis</keyword>
<accession>A0A179D696</accession>
<evidence type="ECO:0000256" key="11">
    <source>
        <dbReference type="ARBA" id="ARBA00023225"/>
    </source>
</evidence>
<evidence type="ECO:0000256" key="12">
    <source>
        <dbReference type="RuleBase" id="RU362069"/>
    </source>
</evidence>
<evidence type="ECO:0000256" key="10">
    <source>
        <dbReference type="ARBA" id="ARBA00023143"/>
    </source>
</evidence>
<evidence type="ECO:0000256" key="9">
    <source>
        <dbReference type="ARBA" id="ARBA00023136"/>
    </source>
</evidence>
<dbReference type="GO" id="GO:0044781">
    <property type="term" value="P:bacterial-type flagellum organization"/>
    <property type="evidence" value="ECO:0007669"/>
    <property type="project" value="UniProtKB-UniRule"/>
</dbReference>
<dbReference type="PATRIC" id="fig|999894.6.peg.533"/>
<dbReference type="InterPro" id="IPR005837">
    <property type="entry name" value="FliP"/>
</dbReference>
<keyword evidence="13" id="KW-0969">Cilium</keyword>
<keyword evidence="13" id="KW-0282">Flagellum</keyword>
<dbReference type="PANTHER" id="PTHR30587">
    <property type="entry name" value="FLAGELLAR BIOSYNTHETIC PROTEIN FLIP"/>
    <property type="match status" value="1"/>
</dbReference>
<keyword evidence="3 12" id="KW-0813">Transport</keyword>
<dbReference type="PROSITE" id="PS01061">
    <property type="entry name" value="FLIP_2"/>
    <property type="match status" value="1"/>
</dbReference>
<sequence>MIASSALAVTLPTVKFSLEPAKGPEQVAPVLQILLLLTILSVAPALLLMLTSFTRLVVVFSLLRHALGTQQTPPNQVLIALALFLTFFIMAPVFRETYNRAIQPYFDHQLTEAEMFQEAIKPFRTFMLKNTREKDLALFVRLRGEKRPQSPEEVSILTLIPAFMISELRTAFEIGFLLYIPFLIIDMVVSSVLLSMGMLMLPPMMVSLPMKLLLFVLVDGWNILVGSLAKSFF</sequence>
<comment type="function">
    <text evidence="12">Plays a role in the flagellum-specific transport system.</text>
</comment>
<dbReference type="InterPro" id="IPR005838">
    <property type="entry name" value="T3SS_IM_P"/>
</dbReference>
<dbReference type="GO" id="GO:0009306">
    <property type="term" value="P:protein secretion"/>
    <property type="evidence" value="ECO:0007669"/>
    <property type="project" value="UniProtKB-UniRule"/>
</dbReference>
<evidence type="ECO:0000256" key="4">
    <source>
        <dbReference type="ARBA" id="ARBA00022475"/>
    </source>
</evidence>
<dbReference type="Pfam" id="PF00813">
    <property type="entry name" value="FliP"/>
    <property type="match status" value="1"/>
</dbReference>
<evidence type="ECO:0000313" key="13">
    <source>
        <dbReference type="EMBL" id="OAQ21311.1"/>
    </source>
</evidence>
<proteinExistence type="inferred from homology"/>
<feature type="transmembrane region" description="Helical" evidence="12">
    <location>
        <begin position="212"/>
        <end position="229"/>
    </location>
</feature>
<dbReference type="PANTHER" id="PTHR30587:SF0">
    <property type="entry name" value="FLAGELLAR BIOSYNTHETIC PROTEIN FLIP"/>
    <property type="match status" value="1"/>
</dbReference>
<keyword evidence="9 12" id="KW-0472">Membrane</keyword>
<feature type="transmembrane region" description="Helical" evidence="12">
    <location>
        <begin position="75"/>
        <end position="94"/>
    </location>
</feature>
<gene>
    <name evidence="12" type="primary">fliP</name>
    <name evidence="13" type="ORF">TDIS_0531</name>
</gene>
<dbReference type="NCBIfam" id="TIGR01103">
    <property type="entry name" value="fliP"/>
    <property type="match status" value="1"/>
</dbReference>
<evidence type="ECO:0000256" key="8">
    <source>
        <dbReference type="ARBA" id="ARBA00022989"/>
    </source>
</evidence>
<dbReference type="PROSITE" id="PS01060">
    <property type="entry name" value="FLIP_1"/>
    <property type="match status" value="1"/>
</dbReference>
<dbReference type="PRINTS" id="PR01302">
    <property type="entry name" value="TYPE3IMPPROT"/>
</dbReference>
<evidence type="ECO:0000256" key="1">
    <source>
        <dbReference type="ARBA" id="ARBA00006257"/>
    </source>
</evidence>
<evidence type="ECO:0000256" key="3">
    <source>
        <dbReference type="ARBA" id="ARBA00022448"/>
    </source>
</evidence>
<dbReference type="AlphaFoldDB" id="A0A179D696"/>
<keyword evidence="7 12" id="KW-0653">Protein transport</keyword>
<keyword evidence="13" id="KW-0966">Cell projection</keyword>
<dbReference type="EMBL" id="LWLG01000002">
    <property type="protein sequence ID" value="OAQ21311.1"/>
    <property type="molecule type" value="Genomic_DNA"/>
</dbReference>
<feature type="transmembrane region" description="Helical" evidence="12">
    <location>
        <begin position="176"/>
        <end position="200"/>
    </location>
</feature>
<dbReference type="Proteomes" id="UP000078390">
    <property type="component" value="Unassembled WGS sequence"/>
</dbReference>
<keyword evidence="14" id="KW-1185">Reference proteome</keyword>
<comment type="similarity">
    <text evidence="1 12">Belongs to the FliP/MopC/SpaP family.</text>
</comment>
<organism evidence="13 14">
    <name type="scientific">Thermosulfurimonas dismutans</name>
    <dbReference type="NCBI Taxonomy" id="999894"/>
    <lineage>
        <taxon>Bacteria</taxon>
        <taxon>Pseudomonadati</taxon>
        <taxon>Thermodesulfobacteriota</taxon>
        <taxon>Thermodesulfobacteria</taxon>
        <taxon>Thermodesulfobacteriales</taxon>
        <taxon>Thermodesulfobacteriaceae</taxon>
        <taxon>Thermosulfurimonas</taxon>
    </lineage>
</organism>
<keyword evidence="4 12" id="KW-1003">Cell membrane</keyword>
<comment type="subcellular location">
    <subcellularLocation>
        <location evidence="12">Cell membrane</location>
        <topology evidence="12">Multi-pass membrane protein</topology>
    </subcellularLocation>
    <subcellularLocation>
        <location evidence="12">Bacterial flagellum basal body</location>
    </subcellularLocation>
</comment>
<evidence type="ECO:0000313" key="14">
    <source>
        <dbReference type="Proteomes" id="UP000078390"/>
    </source>
</evidence>
<keyword evidence="5 12" id="KW-0812">Transmembrane</keyword>
<comment type="caution">
    <text evidence="13">The sequence shown here is derived from an EMBL/GenBank/DDBJ whole genome shotgun (WGS) entry which is preliminary data.</text>
</comment>
<keyword evidence="8 12" id="KW-1133">Transmembrane helix</keyword>
<reference evidence="13 14" key="1">
    <citation type="submission" date="2016-04" db="EMBL/GenBank/DDBJ databases">
        <title>Genome analysis of Thermosulfurimonas dismutans, the first thermophilic sulfur-disproportionating bacterium of the phylum Thermodesulfobacteria.</title>
        <authorList>
            <person name="Mardanov A.V."/>
            <person name="Beletsky A.V."/>
            <person name="Kadnikov V.V."/>
            <person name="Slobodkin A.I."/>
            <person name="Ravin N.V."/>
        </authorList>
    </citation>
    <scope>NUCLEOTIDE SEQUENCE [LARGE SCALE GENOMIC DNA]</scope>
    <source>
        <strain evidence="13 14">S95</strain>
    </source>
</reference>
<dbReference type="GO" id="GO:0009425">
    <property type="term" value="C:bacterial-type flagellum basal body"/>
    <property type="evidence" value="ECO:0007669"/>
    <property type="project" value="UniProtKB-SubCell"/>
</dbReference>
<dbReference type="GO" id="GO:0005886">
    <property type="term" value="C:plasma membrane"/>
    <property type="evidence" value="ECO:0007669"/>
    <property type="project" value="UniProtKB-SubCell"/>
</dbReference>
<evidence type="ECO:0000256" key="7">
    <source>
        <dbReference type="ARBA" id="ARBA00022927"/>
    </source>
</evidence>
<keyword evidence="11 12" id="KW-1006">Bacterial flagellum protein export</keyword>
<dbReference type="STRING" id="999894.TDIS_0531"/>